<reference evidence="1" key="1">
    <citation type="journal article" date="2019" name="bioRxiv">
        <title>The Genome of the Zebra Mussel, Dreissena polymorpha: A Resource for Invasive Species Research.</title>
        <authorList>
            <person name="McCartney M.A."/>
            <person name="Auch B."/>
            <person name="Kono T."/>
            <person name="Mallez S."/>
            <person name="Zhang Y."/>
            <person name="Obille A."/>
            <person name="Becker A."/>
            <person name="Abrahante J.E."/>
            <person name="Garbe J."/>
            <person name="Badalamenti J.P."/>
            <person name="Herman A."/>
            <person name="Mangelson H."/>
            <person name="Liachko I."/>
            <person name="Sullivan S."/>
            <person name="Sone E.D."/>
            <person name="Koren S."/>
            <person name="Silverstein K.A.T."/>
            <person name="Beckman K.B."/>
            <person name="Gohl D.M."/>
        </authorList>
    </citation>
    <scope>NUCLEOTIDE SEQUENCE</scope>
    <source>
        <strain evidence="1">Duluth1</strain>
        <tissue evidence="1">Whole animal</tissue>
    </source>
</reference>
<sequence>MLPNVNQIQPVHEMLRNVSQTPQYHPSTRMVRPQTSVSNTIVVNFMVQFRNEPAAESYTRLVKPLPSVSDTIVVDLMVKFRNAPSRKVVYAYGHALTSILQENRGRSHGQISK</sequence>
<gene>
    <name evidence="1" type="ORF">DPMN_080174</name>
</gene>
<reference evidence="1" key="2">
    <citation type="submission" date="2020-11" db="EMBL/GenBank/DDBJ databases">
        <authorList>
            <person name="McCartney M.A."/>
            <person name="Auch B."/>
            <person name="Kono T."/>
            <person name="Mallez S."/>
            <person name="Becker A."/>
            <person name="Gohl D.M."/>
            <person name="Silverstein K.A.T."/>
            <person name="Koren S."/>
            <person name="Bechman K.B."/>
            <person name="Herman A."/>
            <person name="Abrahante J.E."/>
            <person name="Garbe J."/>
        </authorList>
    </citation>
    <scope>NUCLEOTIDE SEQUENCE</scope>
    <source>
        <strain evidence="1">Duluth1</strain>
        <tissue evidence="1">Whole animal</tissue>
    </source>
</reference>
<name>A0A9D4BQR1_DREPO</name>
<evidence type="ECO:0000313" key="2">
    <source>
        <dbReference type="Proteomes" id="UP000828390"/>
    </source>
</evidence>
<dbReference type="Proteomes" id="UP000828390">
    <property type="component" value="Unassembled WGS sequence"/>
</dbReference>
<proteinExistence type="predicted"/>
<organism evidence="1 2">
    <name type="scientific">Dreissena polymorpha</name>
    <name type="common">Zebra mussel</name>
    <name type="synonym">Mytilus polymorpha</name>
    <dbReference type="NCBI Taxonomy" id="45954"/>
    <lineage>
        <taxon>Eukaryota</taxon>
        <taxon>Metazoa</taxon>
        <taxon>Spiralia</taxon>
        <taxon>Lophotrochozoa</taxon>
        <taxon>Mollusca</taxon>
        <taxon>Bivalvia</taxon>
        <taxon>Autobranchia</taxon>
        <taxon>Heteroconchia</taxon>
        <taxon>Euheterodonta</taxon>
        <taxon>Imparidentia</taxon>
        <taxon>Neoheterodontei</taxon>
        <taxon>Myida</taxon>
        <taxon>Dreissenoidea</taxon>
        <taxon>Dreissenidae</taxon>
        <taxon>Dreissena</taxon>
    </lineage>
</organism>
<comment type="caution">
    <text evidence="1">The sequence shown here is derived from an EMBL/GenBank/DDBJ whole genome shotgun (WGS) entry which is preliminary data.</text>
</comment>
<protein>
    <submittedName>
        <fullName evidence="1">Uncharacterized protein</fullName>
    </submittedName>
</protein>
<evidence type="ECO:0000313" key="1">
    <source>
        <dbReference type="EMBL" id="KAH3705109.1"/>
    </source>
</evidence>
<dbReference type="AlphaFoldDB" id="A0A9D4BQR1"/>
<dbReference type="EMBL" id="JAIWYP010000015">
    <property type="protein sequence ID" value="KAH3705109.1"/>
    <property type="molecule type" value="Genomic_DNA"/>
</dbReference>
<accession>A0A9D4BQR1</accession>
<keyword evidence="2" id="KW-1185">Reference proteome</keyword>